<sequence length="210" mass="22470">MISRMARASRGEPNGASATARAAWNASVTRGSEADFGPPMSSRAEAHDLTGDTPVDSTKSGGFDYSLVARRVEEQPLLVVGKVRFAKRKFGFGKLNSSHLEILSNVSVLDRARASAAVHASINDEDGQRLRLSIYERGGEAALNHSFGSISEVVMEEGGSSKGGAEVAVQQQAQDQESKCTGGGEGRARTIRRKGRWWRKGAHPKTVLSC</sequence>
<organism evidence="2 3">
    <name type="scientific">Cymbomonas tetramitiformis</name>
    <dbReference type="NCBI Taxonomy" id="36881"/>
    <lineage>
        <taxon>Eukaryota</taxon>
        <taxon>Viridiplantae</taxon>
        <taxon>Chlorophyta</taxon>
        <taxon>Pyramimonadophyceae</taxon>
        <taxon>Pyramimonadales</taxon>
        <taxon>Pyramimonadaceae</taxon>
        <taxon>Cymbomonas</taxon>
    </lineage>
</organism>
<name>A0AAE0L533_9CHLO</name>
<protein>
    <submittedName>
        <fullName evidence="2">Uncharacterized protein</fullName>
    </submittedName>
</protein>
<gene>
    <name evidence="2" type="ORF">CYMTET_19315</name>
</gene>
<dbReference type="EMBL" id="LGRX02008996">
    <property type="protein sequence ID" value="KAK3272388.1"/>
    <property type="molecule type" value="Genomic_DNA"/>
</dbReference>
<feature type="region of interest" description="Disordered" evidence="1">
    <location>
        <begin position="1"/>
        <end position="55"/>
    </location>
</feature>
<reference evidence="2 3" key="1">
    <citation type="journal article" date="2015" name="Genome Biol. Evol.">
        <title>Comparative Genomics of a Bacterivorous Green Alga Reveals Evolutionary Causalities and Consequences of Phago-Mixotrophic Mode of Nutrition.</title>
        <authorList>
            <person name="Burns J.A."/>
            <person name="Paasch A."/>
            <person name="Narechania A."/>
            <person name="Kim E."/>
        </authorList>
    </citation>
    <scope>NUCLEOTIDE SEQUENCE [LARGE SCALE GENOMIC DNA]</scope>
    <source>
        <strain evidence="2 3">PLY_AMNH</strain>
    </source>
</reference>
<dbReference type="AlphaFoldDB" id="A0AAE0L533"/>
<comment type="caution">
    <text evidence="2">The sequence shown here is derived from an EMBL/GenBank/DDBJ whole genome shotgun (WGS) entry which is preliminary data.</text>
</comment>
<evidence type="ECO:0000313" key="2">
    <source>
        <dbReference type="EMBL" id="KAK3272388.1"/>
    </source>
</evidence>
<feature type="compositionally biased region" description="Low complexity" evidence="1">
    <location>
        <begin position="165"/>
        <end position="175"/>
    </location>
</feature>
<evidence type="ECO:0000256" key="1">
    <source>
        <dbReference type="SAM" id="MobiDB-lite"/>
    </source>
</evidence>
<accession>A0AAE0L533</accession>
<feature type="compositionally biased region" description="Low complexity" evidence="1">
    <location>
        <begin position="16"/>
        <end position="26"/>
    </location>
</feature>
<dbReference type="Proteomes" id="UP001190700">
    <property type="component" value="Unassembled WGS sequence"/>
</dbReference>
<evidence type="ECO:0000313" key="3">
    <source>
        <dbReference type="Proteomes" id="UP001190700"/>
    </source>
</evidence>
<keyword evidence="3" id="KW-1185">Reference proteome</keyword>
<feature type="region of interest" description="Disordered" evidence="1">
    <location>
        <begin position="161"/>
        <end position="187"/>
    </location>
</feature>
<proteinExistence type="predicted"/>